<dbReference type="InterPro" id="IPR006311">
    <property type="entry name" value="TAT_signal"/>
</dbReference>
<organism evidence="1 2">
    <name type="scientific">Pendulispora brunnea</name>
    <dbReference type="NCBI Taxonomy" id="2905690"/>
    <lineage>
        <taxon>Bacteria</taxon>
        <taxon>Pseudomonadati</taxon>
        <taxon>Myxococcota</taxon>
        <taxon>Myxococcia</taxon>
        <taxon>Myxococcales</taxon>
        <taxon>Sorangiineae</taxon>
        <taxon>Pendulisporaceae</taxon>
        <taxon>Pendulispora</taxon>
    </lineage>
</organism>
<accession>A0ABZ2JXF2</accession>
<reference evidence="1 2" key="1">
    <citation type="submission" date="2021-12" db="EMBL/GenBank/DDBJ databases">
        <title>Discovery of the Pendulisporaceae a myxobacterial family with distinct sporulation behavior and unique specialized metabolism.</title>
        <authorList>
            <person name="Garcia R."/>
            <person name="Popoff A."/>
            <person name="Bader C.D."/>
            <person name="Loehr J."/>
            <person name="Walesch S."/>
            <person name="Walt C."/>
            <person name="Boldt J."/>
            <person name="Bunk B."/>
            <person name="Haeckl F.J.F.P.J."/>
            <person name="Gunesch A.P."/>
            <person name="Birkelbach J."/>
            <person name="Nuebel U."/>
            <person name="Pietschmann T."/>
            <person name="Bach T."/>
            <person name="Mueller R."/>
        </authorList>
    </citation>
    <scope>NUCLEOTIDE SEQUENCE [LARGE SCALE GENOMIC DNA]</scope>
    <source>
        <strain evidence="1 2">MSr12523</strain>
    </source>
</reference>
<dbReference type="EMBL" id="CP089982">
    <property type="protein sequence ID" value="WXA91154.1"/>
    <property type="molecule type" value="Genomic_DNA"/>
</dbReference>
<keyword evidence="2" id="KW-1185">Reference proteome</keyword>
<dbReference type="RefSeq" id="WP_394841775.1">
    <property type="nucleotide sequence ID" value="NZ_CP089982.1"/>
</dbReference>
<dbReference type="PROSITE" id="PS51318">
    <property type="entry name" value="TAT"/>
    <property type="match status" value="1"/>
</dbReference>
<sequence>MNDKVDDISRRQLLEGALHLGAVTIGASALVACDASASASSEPATAGRTTAVLEDGAPYRVDVHCHHIPDFYRLSLTRIIPNCTTTPPFRRRRRR</sequence>
<protein>
    <recommendedName>
        <fullName evidence="3">Amidohydrolase</fullName>
    </recommendedName>
</protein>
<evidence type="ECO:0008006" key="3">
    <source>
        <dbReference type="Google" id="ProtNLM"/>
    </source>
</evidence>
<dbReference type="Proteomes" id="UP001379533">
    <property type="component" value="Chromosome"/>
</dbReference>
<evidence type="ECO:0000313" key="2">
    <source>
        <dbReference type="Proteomes" id="UP001379533"/>
    </source>
</evidence>
<proteinExistence type="predicted"/>
<dbReference type="PROSITE" id="PS51257">
    <property type="entry name" value="PROKAR_LIPOPROTEIN"/>
    <property type="match status" value="1"/>
</dbReference>
<evidence type="ECO:0000313" key="1">
    <source>
        <dbReference type="EMBL" id="WXA91154.1"/>
    </source>
</evidence>
<name>A0ABZ2JXF2_9BACT</name>
<gene>
    <name evidence="1" type="ORF">LZC95_32450</name>
</gene>